<dbReference type="InterPro" id="IPR032675">
    <property type="entry name" value="LRR_dom_sf"/>
</dbReference>
<dbReference type="PRINTS" id="PR00364">
    <property type="entry name" value="DISEASERSIST"/>
</dbReference>
<proteinExistence type="predicted"/>
<dbReference type="PANTHER" id="PTHR11017">
    <property type="entry name" value="LEUCINE-RICH REPEAT-CONTAINING PROTEIN"/>
    <property type="match status" value="1"/>
</dbReference>
<dbReference type="Proteomes" id="UP000824890">
    <property type="component" value="Unassembled WGS sequence"/>
</dbReference>
<evidence type="ECO:0000313" key="2">
    <source>
        <dbReference type="EMBL" id="KAH0860586.1"/>
    </source>
</evidence>
<accession>A0ABQ7XXH6</accession>
<dbReference type="InterPro" id="IPR027417">
    <property type="entry name" value="P-loop_NTPase"/>
</dbReference>
<dbReference type="Gene3D" id="3.40.50.10140">
    <property type="entry name" value="Toll/interleukin-1 receptor homology (TIR) domain"/>
    <property type="match status" value="1"/>
</dbReference>
<keyword evidence="3" id="KW-1185">Reference proteome</keyword>
<dbReference type="InterPro" id="IPR035897">
    <property type="entry name" value="Toll_tir_struct_dom_sf"/>
</dbReference>
<dbReference type="InterPro" id="IPR044974">
    <property type="entry name" value="Disease_R_plants"/>
</dbReference>
<dbReference type="InterPro" id="IPR002182">
    <property type="entry name" value="NB-ARC"/>
</dbReference>
<organism evidence="2 3">
    <name type="scientific">Brassica napus</name>
    <name type="common">Rape</name>
    <dbReference type="NCBI Taxonomy" id="3708"/>
    <lineage>
        <taxon>Eukaryota</taxon>
        <taxon>Viridiplantae</taxon>
        <taxon>Streptophyta</taxon>
        <taxon>Embryophyta</taxon>
        <taxon>Tracheophyta</taxon>
        <taxon>Spermatophyta</taxon>
        <taxon>Magnoliopsida</taxon>
        <taxon>eudicotyledons</taxon>
        <taxon>Gunneridae</taxon>
        <taxon>Pentapetalae</taxon>
        <taxon>rosids</taxon>
        <taxon>malvids</taxon>
        <taxon>Brassicales</taxon>
        <taxon>Brassicaceae</taxon>
        <taxon>Brassiceae</taxon>
        <taxon>Brassica</taxon>
    </lineage>
</organism>
<comment type="caution">
    <text evidence="2">The sequence shown here is derived from an EMBL/GenBank/DDBJ whole genome shotgun (WGS) entry which is preliminary data.</text>
</comment>
<reference evidence="2 3" key="1">
    <citation type="submission" date="2021-05" db="EMBL/GenBank/DDBJ databases">
        <title>Genome Assembly of Synthetic Allotetraploid Brassica napus Reveals Homoeologous Exchanges between Subgenomes.</title>
        <authorList>
            <person name="Davis J.T."/>
        </authorList>
    </citation>
    <scope>NUCLEOTIDE SEQUENCE [LARGE SCALE GENOMIC DNA]</scope>
    <source>
        <strain evidence="3">cv. Da-Ae</strain>
        <tissue evidence="2">Seedling</tissue>
    </source>
</reference>
<evidence type="ECO:0000313" key="3">
    <source>
        <dbReference type="Proteomes" id="UP000824890"/>
    </source>
</evidence>
<dbReference type="EMBL" id="JAGKQM010000019">
    <property type="protein sequence ID" value="KAH0860586.1"/>
    <property type="molecule type" value="Genomic_DNA"/>
</dbReference>
<dbReference type="Gene3D" id="1.10.8.430">
    <property type="entry name" value="Helical domain of apoptotic protease-activating factors"/>
    <property type="match status" value="1"/>
</dbReference>
<name>A0ABQ7XXH6_BRANA</name>
<dbReference type="PANTHER" id="PTHR11017:SF479">
    <property type="entry name" value="DISEASE RESISTANCE PROTEIN (TIR-NBS-LRR CLASS) FAMILY"/>
    <property type="match status" value="1"/>
</dbReference>
<evidence type="ECO:0000259" key="1">
    <source>
        <dbReference type="Pfam" id="PF00931"/>
    </source>
</evidence>
<dbReference type="InterPro" id="IPR042197">
    <property type="entry name" value="Apaf_helical"/>
</dbReference>
<dbReference type="Gene3D" id="3.80.10.10">
    <property type="entry name" value="Ribonuclease Inhibitor"/>
    <property type="match status" value="2"/>
</dbReference>
<feature type="non-terminal residue" evidence="2">
    <location>
        <position position="1"/>
    </location>
</feature>
<sequence length="947" mass="107365">FMENSIEVPFTTTSRSLNQLGVRNPPAASNNMKFECQKSVNIICEKTVRYSFVSHLSAALSREGISVSVNDEDFQNQTVNDWATVSVVVISDLEKPWFAKLTKVTERMDNNGHLVVSVIYGVDPLNRGFHLVREFLKARNIKAHRSRSSTDTKHSDSELVEEIVGEVYEMLFPTERIGIYSKLLEIEDLLCKQPWGILRSMGLWGIPGIGKTTLARAVFDRMSNDDYDAFCFIENFDEAFLKKGLHGLVDEKIGKVLKEKFGINSSYIMRPSLLKTKLCDKTILVVLDDVRDPLAAESFLGRLECFGPGSLIIMTSRDKNISQIYEVRGLKEHEALQIFSQSAFGKTAPEQNRMEMSMKVIAYANGNPLALEIYGQELKGKMSEMDAAFVKLKKDPPHTIRDGLRSVYNSLDIESMSLDTSDLKIDVKHDVFKNMFNLRYLRIYNSSTKDVTGLNFPNGLGSLPCQLRLLHWENYPLQALPQNIDFGHLVELSMPYSQLQELAAITTKNLKMLKRIRLRHSQQLVRFDQLLYAGNIELIDLQYCTRLERFPDTSELQHLRVVNLSGCTEIKSFQGAPPNIEELHLQGTSISEIPISMVTHSSQVKLDRKKLLSILDEFEDDEHIDLESVTNMAKVSSCTRGFGKLVHLNMKDCSKLECLPDMVSLESLQVLLLSGCSRLGKIKTFPRNMRKLYIGGTAVREVPQLPQTLEFLNAHGCKCLESIDFDFEQLPRHYIFNLPPLIQKSLSGFAMSVVVSFKEDYHNALGFGIRCVCTWKSGDDEPDRILERFYQCWAPLEVPKVERDHIFVFYDTGMHPSASEDSRPEVTFEFHTVSWGNKLLGDTCRVTECGVQVIKPPTDGITTESEAIRIIEDDLPSRPSSREPEAKTRSLSSRDMLRKLVGCFSRVKKSRKDRTKTLTDRERSEREAFKLALNTAENAAANAVVII</sequence>
<protein>
    <recommendedName>
        <fullName evidence="1">NB-ARC domain-containing protein</fullName>
    </recommendedName>
</protein>
<dbReference type="Pfam" id="PF00931">
    <property type="entry name" value="NB-ARC"/>
    <property type="match status" value="1"/>
</dbReference>
<gene>
    <name evidence="2" type="ORF">HID58_088847</name>
</gene>
<feature type="domain" description="NB-ARC" evidence="1">
    <location>
        <begin position="200"/>
        <end position="347"/>
    </location>
</feature>
<dbReference type="SUPFAM" id="SSF52540">
    <property type="entry name" value="P-loop containing nucleoside triphosphate hydrolases"/>
    <property type="match status" value="1"/>
</dbReference>
<dbReference type="SUPFAM" id="SSF52058">
    <property type="entry name" value="L domain-like"/>
    <property type="match status" value="1"/>
</dbReference>
<dbReference type="Gene3D" id="3.40.50.300">
    <property type="entry name" value="P-loop containing nucleotide triphosphate hydrolases"/>
    <property type="match status" value="1"/>
</dbReference>